<feature type="coiled-coil region" evidence="2">
    <location>
        <begin position="57"/>
        <end position="91"/>
    </location>
</feature>
<dbReference type="KEGG" id="drm:Dred_3116"/>
<reference evidence="3 4" key="1">
    <citation type="submission" date="2007-03" db="EMBL/GenBank/DDBJ databases">
        <title>Complete sequence of Desulfotomaculum reducens MI-1.</title>
        <authorList>
            <consortium name="US DOE Joint Genome Institute"/>
            <person name="Copeland A."/>
            <person name="Lucas S."/>
            <person name="Lapidus A."/>
            <person name="Barry K."/>
            <person name="Detter J.C."/>
            <person name="Glavina del Rio T."/>
            <person name="Hammon N."/>
            <person name="Israni S."/>
            <person name="Dalin E."/>
            <person name="Tice H."/>
            <person name="Pitluck S."/>
            <person name="Sims D."/>
            <person name="Brettin T."/>
            <person name="Bruce D."/>
            <person name="Han C."/>
            <person name="Tapia R."/>
            <person name="Schmutz J."/>
            <person name="Larimer F."/>
            <person name="Land M."/>
            <person name="Hauser L."/>
            <person name="Kyrpides N."/>
            <person name="Kim E."/>
            <person name="Tebo B.M."/>
            <person name="Richardson P."/>
        </authorList>
    </citation>
    <scope>NUCLEOTIDE SEQUENCE [LARGE SCALE GENOMIC DNA]</scope>
    <source>
        <strain evidence="3 4">MI-1</strain>
    </source>
</reference>
<dbReference type="GO" id="GO:0042803">
    <property type="term" value="F:protein homodimerization activity"/>
    <property type="evidence" value="ECO:0007669"/>
    <property type="project" value="InterPro"/>
</dbReference>
<dbReference type="GO" id="GO:0006457">
    <property type="term" value="P:protein folding"/>
    <property type="evidence" value="ECO:0007669"/>
    <property type="project" value="InterPro"/>
</dbReference>
<protein>
    <recommendedName>
        <fullName evidence="5">Protein GrpE</fullName>
    </recommendedName>
</protein>
<dbReference type="eggNOG" id="ENOG5032UI2">
    <property type="taxonomic scope" value="Bacteria"/>
</dbReference>
<sequence>MSWKFWAKEKKENNEAVLEQVFEQINRLGAQVSGYNEQVVEIGAQVQKVARLQYKTGQNLQGKLEELATAVGNLQNRQAAYDAEAAQLNKRQQQINYLTEQLINWLDDIDLVCARLSEGQELWKQLMEQWAGQLITALQQLGIRELDLLGSSFNPQWADAIGTIHRSSATVGTQSHGEVPYEVAEIVKRGFIYGNGQLLRKAQVITYREEV</sequence>
<evidence type="ECO:0000313" key="3">
    <source>
        <dbReference type="EMBL" id="ABO51618.1"/>
    </source>
</evidence>
<evidence type="ECO:0008006" key="5">
    <source>
        <dbReference type="Google" id="ProtNLM"/>
    </source>
</evidence>
<dbReference type="Gene3D" id="2.30.22.10">
    <property type="entry name" value="Head domain of nucleotide exchange factor GrpE"/>
    <property type="match status" value="1"/>
</dbReference>
<dbReference type="InterPro" id="IPR009012">
    <property type="entry name" value="GrpE_head"/>
</dbReference>
<evidence type="ECO:0000256" key="1">
    <source>
        <dbReference type="ARBA" id="ARBA00023186"/>
    </source>
</evidence>
<evidence type="ECO:0000313" key="4">
    <source>
        <dbReference type="Proteomes" id="UP000001556"/>
    </source>
</evidence>
<dbReference type="InterPro" id="IPR000740">
    <property type="entry name" value="GrpE"/>
</dbReference>
<dbReference type="STRING" id="349161.Dred_3116"/>
<organism evidence="3 4">
    <name type="scientific">Desulforamulus reducens (strain ATCC BAA-1160 / DSM 100696 / MI-1)</name>
    <name type="common">Desulfotomaculum reducens</name>
    <dbReference type="NCBI Taxonomy" id="349161"/>
    <lineage>
        <taxon>Bacteria</taxon>
        <taxon>Bacillati</taxon>
        <taxon>Bacillota</taxon>
        <taxon>Clostridia</taxon>
        <taxon>Eubacteriales</taxon>
        <taxon>Peptococcaceae</taxon>
        <taxon>Desulforamulus</taxon>
    </lineage>
</organism>
<keyword evidence="2" id="KW-0175">Coiled coil</keyword>
<keyword evidence="1" id="KW-0143">Chaperone</keyword>
<gene>
    <name evidence="3" type="ordered locus">Dred_3116</name>
</gene>
<dbReference type="Pfam" id="PF01025">
    <property type="entry name" value="GrpE"/>
    <property type="match status" value="1"/>
</dbReference>
<dbReference type="HOGENOM" id="CLU_1303290_0_0_9"/>
<evidence type="ECO:0000256" key="2">
    <source>
        <dbReference type="SAM" id="Coils"/>
    </source>
</evidence>
<dbReference type="Proteomes" id="UP000001556">
    <property type="component" value="Chromosome"/>
</dbReference>
<name>A4J965_DESRM</name>
<dbReference type="GO" id="GO:0051087">
    <property type="term" value="F:protein-folding chaperone binding"/>
    <property type="evidence" value="ECO:0007669"/>
    <property type="project" value="InterPro"/>
</dbReference>
<dbReference type="AlphaFoldDB" id="A4J965"/>
<keyword evidence="4" id="KW-1185">Reference proteome</keyword>
<dbReference type="GO" id="GO:0000774">
    <property type="term" value="F:adenyl-nucleotide exchange factor activity"/>
    <property type="evidence" value="ECO:0007669"/>
    <property type="project" value="InterPro"/>
</dbReference>
<accession>A4J965</accession>
<dbReference type="RefSeq" id="WP_011879407.1">
    <property type="nucleotide sequence ID" value="NC_009253.1"/>
</dbReference>
<dbReference type="EMBL" id="CP000612">
    <property type="protein sequence ID" value="ABO51618.1"/>
    <property type="molecule type" value="Genomic_DNA"/>
</dbReference>
<proteinExistence type="predicted"/>